<comment type="similarity">
    <text evidence="2 4">Belongs to the bacterial solute-binding protein 3 family.</text>
</comment>
<organism evidence="7 8">
    <name type="scientific">Gallibacterium genomosp. 3</name>
    <dbReference type="NCBI Taxonomy" id="505345"/>
    <lineage>
        <taxon>Bacteria</taxon>
        <taxon>Pseudomonadati</taxon>
        <taxon>Pseudomonadota</taxon>
        <taxon>Gammaproteobacteria</taxon>
        <taxon>Pasteurellales</taxon>
        <taxon>Pasteurellaceae</taxon>
        <taxon>Gallibacterium</taxon>
    </lineage>
</organism>
<feature type="signal peptide" evidence="5">
    <location>
        <begin position="1"/>
        <end position="27"/>
    </location>
</feature>
<proteinExistence type="inferred from homology"/>
<evidence type="ECO:0000313" key="7">
    <source>
        <dbReference type="EMBL" id="OBW92182.1"/>
    </source>
</evidence>
<dbReference type="OrthoDB" id="368476at2"/>
<reference evidence="7 8" key="1">
    <citation type="submission" date="2014-11" db="EMBL/GenBank/DDBJ databases">
        <title>Pan-genome of Gallibacterium spp.</title>
        <authorList>
            <person name="Kudirkiene E."/>
            <person name="Bojesen A.M."/>
        </authorList>
    </citation>
    <scope>NUCLEOTIDE SEQUENCE [LARGE SCALE GENOMIC DNA]</scope>
    <source>
        <strain evidence="7 8">F151</strain>
    </source>
</reference>
<evidence type="ECO:0000256" key="2">
    <source>
        <dbReference type="ARBA" id="ARBA00010333"/>
    </source>
</evidence>
<gene>
    <name evidence="7" type="ORF">QV01_05605</name>
</gene>
<dbReference type="PROSITE" id="PS01039">
    <property type="entry name" value="SBP_BACTERIAL_3"/>
    <property type="match status" value="1"/>
</dbReference>
<dbReference type="InterPro" id="IPR001638">
    <property type="entry name" value="Solute-binding_3/MltF_N"/>
</dbReference>
<evidence type="ECO:0000256" key="1">
    <source>
        <dbReference type="ARBA" id="ARBA00004196"/>
    </source>
</evidence>
<dbReference type="SUPFAM" id="SSF53850">
    <property type="entry name" value="Periplasmic binding protein-like II"/>
    <property type="match status" value="1"/>
</dbReference>
<dbReference type="PATRIC" id="fig|505345.7.peg.1116"/>
<keyword evidence="3 5" id="KW-0732">Signal</keyword>
<dbReference type="RefSeq" id="WP_065239256.1">
    <property type="nucleotide sequence ID" value="NZ_JTJM01000023.1"/>
</dbReference>
<keyword evidence="8" id="KW-1185">Reference proteome</keyword>
<dbReference type="SMART" id="SM00062">
    <property type="entry name" value="PBPb"/>
    <property type="match status" value="1"/>
</dbReference>
<dbReference type="Proteomes" id="UP000243558">
    <property type="component" value="Unassembled WGS sequence"/>
</dbReference>
<dbReference type="PANTHER" id="PTHR35936">
    <property type="entry name" value="MEMBRANE-BOUND LYTIC MUREIN TRANSGLYCOSYLASE F"/>
    <property type="match status" value="1"/>
</dbReference>
<protein>
    <submittedName>
        <fullName evidence="7">Amino acid ABC transporter substrate-binding protein</fullName>
    </submittedName>
</protein>
<dbReference type="GO" id="GO:0030313">
    <property type="term" value="C:cell envelope"/>
    <property type="evidence" value="ECO:0007669"/>
    <property type="project" value="UniProtKB-SubCell"/>
</dbReference>
<evidence type="ECO:0000256" key="3">
    <source>
        <dbReference type="ARBA" id="ARBA00022729"/>
    </source>
</evidence>
<dbReference type="AlphaFoldDB" id="A0A1A7NPR2"/>
<sequence length="272" mass="29827">MKTTFKKYLKGTFVLSLGLALAQSALALTNEEAAADLAKRVNEHGTIIVGTEGTYPPFTYHDESGKLTGYDVELTRLVAKELGVKVDFKETQWDAMLSGLNNHRFDIVANQVGLTSPERRAKYDKTTEYSYSGAVVVARKGETRVKDWADLKGLKSAQSFTSNYGELATKNGAEIVGVDGLAQAIQLVLQNRADVTLNDRLAVLDFLHKHPNANLEIVLRDKSQPVGSGFVFNKGNQAVIAKFNAAIEKLKKEGKLKELSTQFFGEDVSVIE</sequence>
<dbReference type="Gene3D" id="3.40.190.10">
    <property type="entry name" value="Periplasmic binding protein-like II"/>
    <property type="match status" value="2"/>
</dbReference>
<evidence type="ECO:0000256" key="4">
    <source>
        <dbReference type="RuleBase" id="RU003744"/>
    </source>
</evidence>
<comment type="caution">
    <text evidence="7">The sequence shown here is derived from an EMBL/GenBank/DDBJ whole genome shotgun (WGS) entry which is preliminary data.</text>
</comment>
<dbReference type="EMBL" id="JTJM01000023">
    <property type="protein sequence ID" value="OBW92182.1"/>
    <property type="molecule type" value="Genomic_DNA"/>
</dbReference>
<evidence type="ECO:0000259" key="6">
    <source>
        <dbReference type="SMART" id="SM00062"/>
    </source>
</evidence>
<feature type="domain" description="Solute-binding protein family 3/N-terminal" evidence="6">
    <location>
        <begin position="46"/>
        <end position="267"/>
    </location>
</feature>
<dbReference type="Pfam" id="PF00497">
    <property type="entry name" value="SBP_bac_3"/>
    <property type="match status" value="1"/>
</dbReference>
<name>A0A1A7NPR2_9PAST</name>
<evidence type="ECO:0000256" key="5">
    <source>
        <dbReference type="SAM" id="SignalP"/>
    </source>
</evidence>
<dbReference type="InterPro" id="IPR018313">
    <property type="entry name" value="SBP_3_CS"/>
</dbReference>
<accession>A0A1A7NPR2</accession>
<dbReference type="PANTHER" id="PTHR35936:SF35">
    <property type="entry name" value="L-CYSTINE-BINDING PROTEIN TCYJ"/>
    <property type="match status" value="1"/>
</dbReference>
<evidence type="ECO:0000313" key="8">
    <source>
        <dbReference type="Proteomes" id="UP000243558"/>
    </source>
</evidence>
<comment type="subcellular location">
    <subcellularLocation>
        <location evidence="1">Cell envelope</location>
    </subcellularLocation>
</comment>
<feature type="chain" id="PRO_5008358728" evidence="5">
    <location>
        <begin position="28"/>
        <end position="272"/>
    </location>
</feature>